<evidence type="ECO:0000256" key="3">
    <source>
        <dbReference type="ARBA" id="ARBA00022475"/>
    </source>
</evidence>
<keyword evidence="4 7" id="KW-0812">Transmembrane</keyword>
<evidence type="ECO:0000256" key="6">
    <source>
        <dbReference type="ARBA" id="ARBA00023136"/>
    </source>
</evidence>
<dbReference type="InterPro" id="IPR035906">
    <property type="entry name" value="MetI-like_sf"/>
</dbReference>
<gene>
    <name evidence="9" type="ORF">EP073_13015</name>
</gene>
<name>A0A410K1L7_9BACT</name>
<dbReference type="PANTHER" id="PTHR30465">
    <property type="entry name" value="INNER MEMBRANE ABC TRANSPORTER"/>
    <property type="match status" value="1"/>
</dbReference>
<dbReference type="RefSeq" id="WP_128467599.1">
    <property type="nucleotide sequence ID" value="NZ_CP035108.1"/>
</dbReference>
<evidence type="ECO:0000256" key="5">
    <source>
        <dbReference type="ARBA" id="ARBA00022989"/>
    </source>
</evidence>
<keyword evidence="6 7" id="KW-0472">Membrane</keyword>
<feature type="transmembrane region" description="Helical" evidence="7">
    <location>
        <begin position="12"/>
        <end position="31"/>
    </location>
</feature>
<evidence type="ECO:0000313" key="10">
    <source>
        <dbReference type="Proteomes" id="UP000287502"/>
    </source>
</evidence>
<dbReference type="GO" id="GO:0005886">
    <property type="term" value="C:plasma membrane"/>
    <property type="evidence" value="ECO:0007669"/>
    <property type="project" value="UniProtKB-SubCell"/>
</dbReference>
<dbReference type="EMBL" id="CP035108">
    <property type="protein sequence ID" value="QAR34294.1"/>
    <property type="molecule type" value="Genomic_DNA"/>
</dbReference>
<evidence type="ECO:0000259" key="8">
    <source>
        <dbReference type="PROSITE" id="PS50928"/>
    </source>
</evidence>
<evidence type="ECO:0000256" key="7">
    <source>
        <dbReference type="RuleBase" id="RU363032"/>
    </source>
</evidence>
<protein>
    <submittedName>
        <fullName evidence="9">ABC transporter permease</fullName>
    </submittedName>
</protein>
<comment type="subcellular location">
    <subcellularLocation>
        <location evidence="1 7">Cell membrane</location>
        <topology evidence="1 7">Multi-pass membrane protein</topology>
    </subcellularLocation>
</comment>
<evidence type="ECO:0000256" key="4">
    <source>
        <dbReference type="ARBA" id="ARBA00022692"/>
    </source>
</evidence>
<dbReference type="Proteomes" id="UP000287502">
    <property type="component" value="Chromosome"/>
</dbReference>
<keyword evidence="3" id="KW-1003">Cell membrane</keyword>
<evidence type="ECO:0000256" key="2">
    <source>
        <dbReference type="ARBA" id="ARBA00022448"/>
    </source>
</evidence>
<keyword evidence="2 7" id="KW-0813">Transport</keyword>
<evidence type="ECO:0000256" key="1">
    <source>
        <dbReference type="ARBA" id="ARBA00004651"/>
    </source>
</evidence>
<accession>A0A410K1L7</accession>
<feature type="transmembrane region" description="Helical" evidence="7">
    <location>
        <begin position="137"/>
        <end position="158"/>
    </location>
</feature>
<dbReference type="CDD" id="cd06261">
    <property type="entry name" value="TM_PBP2"/>
    <property type="match status" value="1"/>
</dbReference>
<feature type="transmembrane region" description="Helical" evidence="7">
    <location>
        <begin position="245"/>
        <end position="271"/>
    </location>
</feature>
<keyword evidence="5 7" id="KW-1133">Transmembrane helix</keyword>
<dbReference type="KEGG" id="gtl:EP073_13015"/>
<feature type="transmembrane region" description="Helical" evidence="7">
    <location>
        <begin position="291"/>
        <end position="317"/>
    </location>
</feature>
<dbReference type="OrthoDB" id="9778910at2"/>
<dbReference type="PROSITE" id="PS50928">
    <property type="entry name" value="ABC_TM1"/>
    <property type="match status" value="1"/>
</dbReference>
<dbReference type="Pfam" id="PF00528">
    <property type="entry name" value="BPD_transp_1"/>
    <property type="match status" value="1"/>
</dbReference>
<dbReference type="PANTHER" id="PTHR30465:SF0">
    <property type="entry name" value="OLIGOPEPTIDE TRANSPORT SYSTEM PERMEASE PROTEIN APPB"/>
    <property type="match status" value="1"/>
</dbReference>
<dbReference type="InterPro" id="IPR000515">
    <property type="entry name" value="MetI-like"/>
</dbReference>
<dbReference type="AlphaFoldDB" id="A0A410K1L7"/>
<dbReference type="SUPFAM" id="SSF161098">
    <property type="entry name" value="MetI-like"/>
    <property type="match status" value="1"/>
</dbReference>
<keyword evidence="10" id="KW-1185">Reference proteome</keyword>
<dbReference type="Gene3D" id="1.10.3720.10">
    <property type="entry name" value="MetI-like"/>
    <property type="match status" value="1"/>
</dbReference>
<proteinExistence type="inferred from homology"/>
<dbReference type="Pfam" id="PF19300">
    <property type="entry name" value="BPD_transp_1_N"/>
    <property type="match status" value="1"/>
</dbReference>
<feature type="transmembrane region" description="Helical" evidence="7">
    <location>
        <begin position="102"/>
        <end position="125"/>
    </location>
</feature>
<feature type="domain" description="ABC transmembrane type-1" evidence="8">
    <location>
        <begin position="98"/>
        <end position="310"/>
    </location>
</feature>
<organism evidence="9 10">
    <name type="scientific">Geovibrio thiophilus</name>
    <dbReference type="NCBI Taxonomy" id="139438"/>
    <lineage>
        <taxon>Bacteria</taxon>
        <taxon>Pseudomonadati</taxon>
        <taxon>Deferribacterota</taxon>
        <taxon>Deferribacteres</taxon>
        <taxon>Deferribacterales</taxon>
        <taxon>Geovibrionaceae</taxon>
        <taxon>Geovibrio</taxon>
    </lineage>
</organism>
<feature type="transmembrane region" description="Helical" evidence="7">
    <location>
        <begin position="191"/>
        <end position="210"/>
    </location>
</feature>
<evidence type="ECO:0000313" key="9">
    <source>
        <dbReference type="EMBL" id="QAR34294.1"/>
    </source>
</evidence>
<comment type="similarity">
    <text evidence="7">Belongs to the binding-protein-dependent transport system permease family.</text>
</comment>
<sequence>MLRYIAKRLAGMIPLLLGITFISFVVIHLAPGDPAQFIASMNPKLSETAYEKFVKMYDLDKPVLERYISWLGKFARLDFGDSFSQDGKTVMEKISERLPVTIWLNVAGMVLIFLFALPLGVLSAYYKDSIFDKGITVFVFAGFAMPTFWLALLCMYYFGVVKGWFPISGLRSFNYDYLSTFGKIADIFKHTFMPVVISVFGGLAGISRFARNSMLDVLKEEYITSARARGLSEGKVVFTHALKNAMLPVVTIIGLSVPGLIGGSVIFESIFSIPGMGQLFYQSVMMRDYPVVMGVLVIGAMLTLTGNLIADIAYAAVDPRIRYGSKKSN</sequence>
<dbReference type="InterPro" id="IPR045621">
    <property type="entry name" value="BPD_transp_1_N"/>
</dbReference>
<reference evidence="9 10" key="1">
    <citation type="submission" date="2019-01" db="EMBL/GenBank/DDBJ databases">
        <title>Geovibrio thiophilus DSM 11263, complete genome.</title>
        <authorList>
            <person name="Spring S."/>
            <person name="Bunk B."/>
            <person name="Sproer C."/>
        </authorList>
    </citation>
    <scope>NUCLEOTIDE SEQUENCE [LARGE SCALE GENOMIC DNA]</scope>
    <source>
        <strain evidence="9 10">DSM 11263</strain>
    </source>
</reference>
<dbReference type="GO" id="GO:0055085">
    <property type="term" value="P:transmembrane transport"/>
    <property type="evidence" value="ECO:0007669"/>
    <property type="project" value="InterPro"/>
</dbReference>